<dbReference type="KEGG" id="msd:MYSTI_04039"/>
<evidence type="ECO:0000313" key="2">
    <source>
        <dbReference type="Proteomes" id="UP000011131"/>
    </source>
</evidence>
<dbReference type="OrthoDB" id="6993600at2"/>
<proteinExistence type="predicted"/>
<dbReference type="RefSeq" id="WP_015349600.1">
    <property type="nucleotide sequence ID" value="NC_020126.1"/>
</dbReference>
<dbReference type="Proteomes" id="UP000011131">
    <property type="component" value="Chromosome"/>
</dbReference>
<protein>
    <recommendedName>
        <fullName evidence="3">Sulfatase-modifying factor enzyme domain-containing protein</fullName>
    </recommendedName>
</protein>
<dbReference type="PATRIC" id="fig|1278073.3.peg.4113"/>
<organism evidence="1 2">
    <name type="scientific">Myxococcus stipitatus (strain DSM 14675 / JCM 12634 / Mx s8)</name>
    <dbReference type="NCBI Taxonomy" id="1278073"/>
    <lineage>
        <taxon>Bacteria</taxon>
        <taxon>Pseudomonadati</taxon>
        <taxon>Myxococcota</taxon>
        <taxon>Myxococcia</taxon>
        <taxon>Myxococcales</taxon>
        <taxon>Cystobacterineae</taxon>
        <taxon>Myxococcaceae</taxon>
        <taxon>Myxococcus</taxon>
    </lineage>
</organism>
<gene>
    <name evidence="1" type="ordered locus">MYSTI_04039</name>
</gene>
<dbReference type="eggNOG" id="COG1262">
    <property type="taxonomic scope" value="Bacteria"/>
</dbReference>
<dbReference type="EMBL" id="CP004025">
    <property type="protein sequence ID" value="AGC45340.1"/>
    <property type="molecule type" value="Genomic_DNA"/>
</dbReference>
<evidence type="ECO:0008006" key="3">
    <source>
        <dbReference type="Google" id="ProtNLM"/>
    </source>
</evidence>
<name>L7UBR6_MYXSD</name>
<dbReference type="HOGENOM" id="CLU_030023_0_0_7"/>
<dbReference type="InterPro" id="IPR016187">
    <property type="entry name" value="CTDL_fold"/>
</dbReference>
<sequence length="570" mass="64330">MQQDQTHPRWLPLRDGHAVPIDGLWPHELKVAAKAVRQGPREREIQHTTTLNAVVKALGFEGGFPGYLREGVPRLERLFREQRLQKPSNFFGAPYSRHTLSREALSGRLFHSGRPMPRRVWLGVDGFDWELIVSAAQPYLPSRERWMTVSYKPLGHLISEARQDSSLAPLLLAKHMDEWTSGANFLGDVLLSPRDGSGAVLETYWQNDSSLELRTRSTRAAHAVMAVFREWIEQSPLGWVDVLPVTNTLVILRGPEGAWDFVFANLRGHAPPGRPFATSLAAEDVPNRLFQSECCADFEYARAGVWRYRETHLAEEHFYATGGKSAEYPGGAEVLRRYLVSTGDMNELPPPSPVTYPADWSAVEAAGKRLFVSPLVTIADFDTFLRLSCYRERRQVEPSLEDANGQDPSHLPVTVTWFDALAYLTWFESIRRIPVRLLRVEEYLALHPGALPSQNNRRVESGCVDFTWHDGKPLTHWRVGSDYGRLQLKARFKAELPWRQGLGGVPFLCSDSFGEWLYEHVGGEAAAINTHDLEAIIERGTSPKRSFFLADDWGAYQACKIGFRICSDVG</sequence>
<accession>L7UBR6</accession>
<keyword evidence="2" id="KW-1185">Reference proteome</keyword>
<dbReference type="AlphaFoldDB" id="L7UBR6"/>
<evidence type="ECO:0000313" key="1">
    <source>
        <dbReference type="EMBL" id="AGC45340.1"/>
    </source>
</evidence>
<reference evidence="1 2" key="1">
    <citation type="journal article" date="2013" name="Genome Announc.">
        <title>Complete genome sequence of Myxococcus stipitatus strain DSM 14675, a fruiting myxobacterium.</title>
        <authorList>
            <person name="Huntley S."/>
            <person name="Kneip S."/>
            <person name="Treuner-Lange A."/>
            <person name="Sogaard-Andersen L."/>
        </authorList>
    </citation>
    <scope>NUCLEOTIDE SEQUENCE [LARGE SCALE GENOMIC DNA]</scope>
    <source>
        <strain evidence="2">DSM 14675 / JCM 12634 / Mx s8</strain>
    </source>
</reference>
<dbReference type="SUPFAM" id="SSF56436">
    <property type="entry name" value="C-type lectin-like"/>
    <property type="match status" value="1"/>
</dbReference>